<evidence type="ECO:0000313" key="1">
    <source>
        <dbReference type="EMBL" id="PCH44744.1"/>
    </source>
</evidence>
<keyword evidence="2" id="KW-1185">Reference proteome</keyword>
<dbReference type="EMBL" id="KB468168">
    <property type="protein sequence ID" value="PCH44744.1"/>
    <property type="molecule type" value="Genomic_DNA"/>
</dbReference>
<name>A0A2H3K6Q0_WOLCO</name>
<organism evidence="1 2">
    <name type="scientific">Wolfiporia cocos (strain MD-104)</name>
    <name type="common">Brown rot fungus</name>
    <dbReference type="NCBI Taxonomy" id="742152"/>
    <lineage>
        <taxon>Eukaryota</taxon>
        <taxon>Fungi</taxon>
        <taxon>Dikarya</taxon>
        <taxon>Basidiomycota</taxon>
        <taxon>Agaricomycotina</taxon>
        <taxon>Agaricomycetes</taxon>
        <taxon>Polyporales</taxon>
        <taxon>Phaeolaceae</taxon>
        <taxon>Wolfiporia</taxon>
    </lineage>
</organism>
<dbReference type="OrthoDB" id="2735181at2759"/>
<protein>
    <submittedName>
        <fullName evidence="1">Uncharacterized protein</fullName>
    </submittedName>
</protein>
<evidence type="ECO:0000313" key="2">
    <source>
        <dbReference type="Proteomes" id="UP000218811"/>
    </source>
</evidence>
<sequence>MQLAQTCRAAYNVATPRFLSEIVLDGGSQQKIRGSQQISRFCSYIYKNTSYRLPLIRRLTIGPSTFTYFANSGQREPDYSPAGFLADMLIGVANLAMLYIANAEKLLWKSCDMSNAVIALPALSDIELRVAGAHTLAVLTRMDENMSKCPLIGITIAFNGRSDEARKLVDAAKTMAACIPTLRYIGLNLHLPPRRRPRWDDITYTWYRVTCRLTGECPAVDILEDWEAELVLSDLTNLPSTKYLRL</sequence>
<gene>
    <name evidence="1" type="ORF">WOLCODRAFT_165370</name>
</gene>
<dbReference type="AlphaFoldDB" id="A0A2H3K6Q0"/>
<dbReference type="Proteomes" id="UP000218811">
    <property type="component" value="Unassembled WGS sequence"/>
</dbReference>
<accession>A0A2H3K6Q0</accession>
<reference evidence="1 2" key="1">
    <citation type="journal article" date="2012" name="Science">
        <title>The Paleozoic origin of enzymatic lignin decomposition reconstructed from 31 fungal genomes.</title>
        <authorList>
            <person name="Floudas D."/>
            <person name="Binder M."/>
            <person name="Riley R."/>
            <person name="Barry K."/>
            <person name="Blanchette R.A."/>
            <person name="Henrissat B."/>
            <person name="Martinez A.T."/>
            <person name="Otillar R."/>
            <person name="Spatafora J.W."/>
            <person name="Yadav J.S."/>
            <person name="Aerts A."/>
            <person name="Benoit I."/>
            <person name="Boyd A."/>
            <person name="Carlson A."/>
            <person name="Copeland A."/>
            <person name="Coutinho P.M."/>
            <person name="de Vries R.P."/>
            <person name="Ferreira P."/>
            <person name="Findley K."/>
            <person name="Foster B."/>
            <person name="Gaskell J."/>
            <person name="Glotzer D."/>
            <person name="Gorecki P."/>
            <person name="Heitman J."/>
            <person name="Hesse C."/>
            <person name="Hori C."/>
            <person name="Igarashi K."/>
            <person name="Jurgens J.A."/>
            <person name="Kallen N."/>
            <person name="Kersten P."/>
            <person name="Kohler A."/>
            <person name="Kuees U."/>
            <person name="Kumar T.K.A."/>
            <person name="Kuo A."/>
            <person name="LaButti K."/>
            <person name="Larrondo L.F."/>
            <person name="Lindquist E."/>
            <person name="Ling A."/>
            <person name="Lombard V."/>
            <person name="Lucas S."/>
            <person name="Lundell T."/>
            <person name="Martin R."/>
            <person name="McLaughlin D.J."/>
            <person name="Morgenstern I."/>
            <person name="Morin E."/>
            <person name="Murat C."/>
            <person name="Nagy L.G."/>
            <person name="Nolan M."/>
            <person name="Ohm R.A."/>
            <person name="Patyshakuliyeva A."/>
            <person name="Rokas A."/>
            <person name="Ruiz-Duenas F.J."/>
            <person name="Sabat G."/>
            <person name="Salamov A."/>
            <person name="Samejima M."/>
            <person name="Schmutz J."/>
            <person name="Slot J.C."/>
            <person name="St John F."/>
            <person name="Stenlid J."/>
            <person name="Sun H."/>
            <person name="Sun S."/>
            <person name="Syed K."/>
            <person name="Tsang A."/>
            <person name="Wiebenga A."/>
            <person name="Young D."/>
            <person name="Pisabarro A."/>
            <person name="Eastwood D.C."/>
            <person name="Martin F."/>
            <person name="Cullen D."/>
            <person name="Grigoriev I.V."/>
            <person name="Hibbett D.S."/>
        </authorList>
    </citation>
    <scope>NUCLEOTIDE SEQUENCE [LARGE SCALE GENOMIC DNA]</scope>
    <source>
        <strain evidence="1 2">MD-104</strain>
    </source>
</reference>
<proteinExistence type="predicted"/>